<feature type="region of interest" description="Disordered" evidence="1">
    <location>
        <begin position="61"/>
        <end position="83"/>
    </location>
</feature>
<sequence length="83" mass="9311">MNDTSFRVMDDADKFLCEKQERMGVCNDSKQLLLDDLVFLLVITSGAAGLQISDESFTQERIRGSGSSKGMTASDFEQKERIR</sequence>
<gene>
    <name evidence="2" type="ORF">AVEN_23837_1</name>
</gene>
<keyword evidence="3" id="KW-1185">Reference proteome</keyword>
<accession>A0A4Y2N9L7</accession>
<dbReference type="AlphaFoldDB" id="A0A4Y2N9L7"/>
<reference evidence="2 3" key="1">
    <citation type="journal article" date="2019" name="Sci. Rep.">
        <title>Orb-weaving spider Araneus ventricosus genome elucidates the spidroin gene catalogue.</title>
        <authorList>
            <person name="Kono N."/>
            <person name="Nakamura H."/>
            <person name="Ohtoshi R."/>
            <person name="Moran D.A.P."/>
            <person name="Shinohara A."/>
            <person name="Yoshida Y."/>
            <person name="Fujiwara M."/>
            <person name="Mori M."/>
            <person name="Tomita M."/>
            <person name="Arakawa K."/>
        </authorList>
    </citation>
    <scope>NUCLEOTIDE SEQUENCE [LARGE SCALE GENOMIC DNA]</scope>
</reference>
<name>A0A4Y2N9L7_ARAVE</name>
<evidence type="ECO:0000256" key="1">
    <source>
        <dbReference type="SAM" id="MobiDB-lite"/>
    </source>
</evidence>
<proteinExistence type="predicted"/>
<dbReference type="EMBL" id="BGPR01008557">
    <property type="protein sequence ID" value="GBN34536.1"/>
    <property type="molecule type" value="Genomic_DNA"/>
</dbReference>
<organism evidence="2 3">
    <name type="scientific">Araneus ventricosus</name>
    <name type="common">Orbweaver spider</name>
    <name type="synonym">Epeira ventricosa</name>
    <dbReference type="NCBI Taxonomy" id="182803"/>
    <lineage>
        <taxon>Eukaryota</taxon>
        <taxon>Metazoa</taxon>
        <taxon>Ecdysozoa</taxon>
        <taxon>Arthropoda</taxon>
        <taxon>Chelicerata</taxon>
        <taxon>Arachnida</taxon>
        <taxon>Araneae</taxon>
        <taxon>Araneomorphae</taxon>
        <taxon>Entelegynae</taxon>
        <taxon>Araneoidea</taxon>
        <taxon>Araneidae</taxon>
        <taxon>Araneus</taxon>
    </lineage>
</organism>
<evidence type="ECO:0000313" key="2">
    <source>
        <dbReference type="EMBL" id="GBN34536.1"/>
    </source>
</evidence>
<protein>
    <submittedName>
        <fullName evidence="2">Uncharacterized protein</fullName>
    </submittedName>
</protein>
<evidence type="ECO:0000313" key="3">
    <source>
        <dbReference type="Proteomes" id="UP000499080"/>
    </source>
</evidence>
<comment type="caution">
    <text evidence="2">The sequence shown here is derived from an EMBL/GenBank/DDBJ whole genome shotgun (WGS) entry which is preliminary data.</text>
</comment>
<dbReference type="Proteomes" id="UP000499080">
    <property type="component" value="Unassembled WGS sequence"/>
</dbReference>